<reference evidence="5" key="2">
    <citation type="submission" date="2022-10" db="EMBL/GenBank/DDBJ databases">
        <authorList>
            <consortium name="ENA_rothamsted_submissions"/>
            <consortium name="culmorum"/>
            <person name="King R."/>
        </authorList>
    </citation>
    <scope>NUCLEOTIDE SEQUENCE</scope>
</reference>
<dbReference type="GO" id="GO:0005886">
    <property type="term" value="C:plasma membrane"/>
    <property type="evidence" value="ECO:0007669"/>
    <property type="project" value="TreeGrafter"/>
</dbReference>
<keyword evidence="3" id="KW-0677">Repeat</keyword>
<name>A0A9P0DP07_PHACE</name>
<dbReference type="SMART" id="SM00369">
    <property type="entry name" value="LRR_TYP"/>
    <property type="match status" value="5"/>
</dbReference>
<organism evidence="5 6">
    <name type="scientific">Phaedon cochleariae</name>
    <name type="common">Mustard beetle</name>
    <dbReference type="NCBI Taxonomy" id="80249"/>
    <lineage>
        <taxon>Eukaryota</taxon>
        <taxon>Metazoa</taxon>
        <taxon>Ecdysozoa</taxon>
        <taxon>Arthropoda</taxon>
        <taxon>Hexapoda</taxon>
        <taxon>Insecta</taxon>
        <taxon>Pterygota</taxon>
        <taxon>Neoptera</taxon>
        <taxon>Endopterygota</taxon>
        <taxon>Coleoptera</taxon>
        <taxon>Polyphaga</taxon>
        <taxon>Cucujiformia</taxon>
        <taxon>Chrysomeloidea</taxon>
        <taxon>Chrysomelidae</taxon>
        <taxon>Chrysomelinae</taxon>
        <taxon>Chrysomelini</taxon>
        <taxon>Phaedon</taxon>
    </lineage>
</organism>
<keyword evidence="6" id="KW-1185">Reference proteome</keyword>
<reference evidence="5" key="1">
    <citation type="submission" date="2022-01" db="EMBL/GenBank/DDBJ databases">
        <authorList>
            <person name="King R."/>
        </authorList>
    </citation>
    <scope>NUCLEOTIDE SEQUENCE</scope>
</reference>
<protein>
    <submittedName>
        <fullName evidence="5">Uncharacterized protein</fullName>
    </submittedName>
</protein>
<gene>
    <name evidence="5" type="ORF">PHAECO_LOCUS8644</name>
</gene>
<dbReference type="EMBL" id="OU896710">
    <property type="protein sequence ID" value="CAH1162913.1"/>
    <property type="molecule type" value="Genomic_DNA"/>
</dbReference>
<dbReference type="PROSITE" id="PS51450">
    <property type="entry name" value="LRR"/>
    <property type="match status" value="1"/>
</dbReference>
<keyword evidence="1" id="KW-0433">Leucine-rich repeat</keyword>
<dbReference type="Gene3D" id="3.80.10.10">
    <property type="entry name" value="Ribonuclease Inhibitor"/>
    <property type="match status" value="1"/>
</dbReference>
<proteinExistence type="predicted"/>
<evidence type="ECO:0000313" key="6">
    <source>
        <dbReference type="Proteomes" id="UP001153737"/>
    </source>
</evidence>
<evidence type="ECO:0000256" key="3">
    <source>
        <dbReference type="ARBA" id="ARBA00022737"/>
    </source>
</evidence>
<sequence length="357" mass="41323">MIRVCLFTFTLLRQLSSIHTEGCDSFKNTNVSVSDGMKNEYYYVVNGCLEPKIFEGKEIRKVYFISEITRLGKDSIRDLPKLELIVIVANRLEIKLEPQAFRNVTSLRTVTMEMNNLKEIPKDVFNLVPTIRNLHLAKNKIDFIASGAFSNIKSLIWIDLADNALLYWNRDWFENCPHLQAINFNSNKISIIPRRAFASLPKLSVIDLGDNKITTIQPEAFLNVESLSYLYLQGNRLTVLDERAFPNEIYIEVLYINTNRLNYLPDKLLKKLSVSEIIMHQNPWKCPCMQRIHDWLYFTNGSIGISEVSNCKTPYDPVCVVPQGNTCQETVEKELTQRYIEHLKTLTEKRTCTYSFS</sequence>
<dbReference type="PANTHER" id="PTHR24369">
    <property type="entry name" value="ANTIGEN BSP, PUTATIVE-RELATED"/>
    <property type="match status" value="1"/>
</dbReference>
<evidence type="ECO:0000256" key="4">
    <source>
        <dbReference type="SAM" id="SignalP"/>
    </source>
</evidence>
<feature type="signal peptide" evidence="4">
    <location>
        <begin position="1"/>
        <end position="17"/>
    </location>
</feature>
<feature type="chain" id="PRO_5040444740" evidence="4">
    <location>
        <begin position="18"/>
        <end position="357"/>
    </location>
</feature>
<keyword evidence="2 4" id="KW-0732">Signal</keyword>
<dbReference type="InterPro" id="IPR003591">
    <property type="entry name" value="Leu-rich_rpt_typical-subtyp"/>
</dbReference>
<dbReference type="Proteomes" id="UP001153737">
    <property type="component" value="Chromosome 4"/>
</dbReference>
<dbReference type="SUPFAM" id="SSF52058">
    <property type="entry name" value="L domain-like"/>
    <property type="match status" value="1"/>
</dbReference>
<evidence type="ECO:0000313" key="5">
    <source>
        <dbReference type="EMBL" id="CAH1162913.1"/>
    </source>
</evidence>
<dbReference type="Pfam" id="PF13855">
    <property type="entry name" value="LRR_8"/>
    <property type="match status" value="2"/>
</dbReference>
<dbReference type="InterPro" id="IPR050541">
    <property type="entry name" value="LRR_TM_domain-containing"/>
</dbReference>
<dbReference type="AlphaFoldDB" id="A0A9P0DP07"/>
<evidence type="ECO:0000256" key="1">
    <source>
        <dbReference type="ARBA" id="ARBA00022614"/>
    </source>
</evidence>
<dbReference type="PANTHER" id="PTHR24369:SF210">
    <property type="entry name" value="CHAOPTIN-RELATED"/>
    <property type="match status" value="1"/>
</dbReference>
<evidence type="ECO:0000256" key="2">
    <source>
        <dbReference type="ARBA" id="ARBA00022729"/>
    </source>
</evidence>
<dbReference type="OrthoDB" id="676979at2759"/>
<dbReference type="InterPro" id="IPR001611">
    <property type="entry name" value="Leu-rich_rpt"/>
</dbReference>
<dbReference type="InterPro" id="IPR032675">
    <property type="entry name" value="LRR_dom_sf"/>
</dbReference>
<accession>A0A9P0DP07</accession>